<dbReference type="Pfam" id="PF13503">
    <property type="entry name" value="DUF4123"/>
    <property type="match status" value="1"/>
</dbReference>
<protein>
    <recommendedName>
        <fullName evidence="1">DUF4123 domain-containing protein</fullName>
    </recommendedName>
</protein>
<reference evidence="2" key="2">
    <citation type="submission" date="2020-09" db="EMBL/GenBank/DDBJ databases">
        <authorList>
            <person name="Sun Q."/>
            <person name="Ohkuma M."/>
        </authorList>
    </citation>
    <scope>NUCLEOTIDE SEQUENCE</scope>
    <source>
        <strain evidence="2">JCM 13306</strain>
    </source>
</reference>
<dbReference type="Proteomes" id="UP000623958">
    <property type="component" value="Unassembled WGS sequence"/>
</dbReference>
<dbReference type="EMBL" id="BNBA01000064">
    <property type="protein sequence ID" value="GHH61489.1"/>
    <property type="molecule type" value="Genomic_DNA"/>
</dbReference>
<sequence length="316" mass="34865">MNRSSLDFAYDRPDAAQLGALEAAICESQPSWALLDMALLDADAVHRRMRRLAWTTFNAYARSGLSAFEEHSAWLVALEPDAHAMVRALLEWTAGSSALSFLYGAADSARLQALAGYLGKAMVEDRKQPLHCRFADTRVLPALLAALQPAQTTRVLAAIDDWGWVGREAAYLRWQPSVDAVHADTADCLRLSAAQFRTVRAASDADAIFTLLLEQTPSLVPGEHRGRFHARLSGLLHTADSYRIRDIESRLQFVVLSLSCGDDFHRLPGLADTWAGVLAGDYRLVERMPLWDNELWDQLEANPSRQGSAAQGARLP</sequence>
<reference evidence="2" key="1">
    <citation type="journal article" date="2014" name="Int. J. Syst. Evol. Microbiol.">
        <title>Complete genome sequence of Corynebacterium casei LMG S-19264T (=DSM 44701T), isolated from a smear-ripened cheese.</title>
        <authorList>
            <consortium name="US DOE Joint Genome Institute (JGI-PGF)"/>
            <person name="Walter F."/>
            <person name="Albersmeier A."/>
            <person name="Kalinowski J."/>
            <person name="Ruckert C."/>
        </authorList>
    </citation>
    <scope>NUCLEOTIDE SEQUENCE</scope>
    <source>
        <strain evidence="2">JCM 13306</strain>
    </source>
</reference>
<dbReference type="AlphaFoldDB" id="A0A919KKV3"/>
<feature type="domain" description="DUF4123" evidence="1">
    <location>
        <begin position="32"/>
        <end position="153"/>
    </location>
</feature>
<gene>
    <name evidence="2" type="ORF">GCM10009090_38050</name>
</gene>
<evidence type="ECO:0000313" key="2">
    <source>
        <dbReference type="EMBL" id="GHH61489.1"/>
    </source>
</evidence>
<evidence type="ECO:0000259" key="1">
    <source>
        <dbReference type="Pfam" id="PF13503"/>
    </source>
</evidence>
<dbReference type="RefSeq" id="WP_434030171.1">
    <property type="nucleotide sequence ID" value="NZ_BNBA01000064.1"/>
</dbReference>
<name>A0A919KKV3_9XANT</name>
<evidence type="ECO:0000313" key="3">
    <source>
        <dbReference type="Proteomes" id="UP000623958"/>
    </source>
</evidence>
<accession>A0A919KKV3</accession>
<organism evidence="2 3">
    <name type="scientific">Xanthomonas boreopolis</name>
    <dbReference type="NCBI Taxonomy" id="86183"/>
    <lineage>
        <taxon>Bacteria</taxon>
        <taxon>Pseudomonadati</taxon>
        <taxon>Pseudomonadota</taxon>
        <taxon>Gammaproteobacteria</taxon>
        <taxon>Lysobacterales</taxon>
        <taxon>Lysobacteraceae</taxon>
        <taxon>Xanthomonas</taxon>
    </lineage>
</organism>
<proteinExistence type="predicted"/>
<keyword evidence="3" id="KW-1185">Reference proteome</keyword>
<dbReference type="InterPro" id="IPR025391">
    <property type="entry name" value="DUF4123"/>
</dbReference>
<comment type="caution">
    <text evidence="2">The sequence shown here is derived from an EMBL/GenBank/DDBJ whole genome shotgun (WGS) entry which is preliminary data.</text>
</comment>